<protein>
    <submittedName>
        <fullName evidence="3">Uncharacterized protein</fullName>
    </submittedName>
</protein>
<dbReference type="Proteomes" id="UP000621266">
    <property type="component" value="Unassembled WGS sequence"/>
</dbReference>
<sequence>MPALYVEFDGPPAEASDLVRDLTGWLGEDEELEVVARARTVPPLPGEQGGLADAAELLTAAGAVIGPLAGAYVMWLAERTKSRRISFRLTRPDGARLELSAASPDEARALQPDLERFVNGLPAPGTPGDGGPAAGGPAAGGPAEGGPTAGSAAPGVTGA</sequence>
<keyword evidence="2" id="KW-0472">Membrane</keyword>
<evidence type="ECO:0000313" key="4">
    <source>
        <dbReference type="Proteomes" id="UP000621266"/>
    </source>
</evidence>
<evidence type="ECO:0000256" key="1">
    <source>
        <dbReference type="SAM" id="MobiDB-lite"/>
    </source>
</evidence>
<comment type="caution">
    <text evidence="3">The sequence shown here is derived from an EMBL/GenBank/DDBJ whole genome shotgun (WGS) entry which is preliminary data.</text>
</comment>
<dbReference type="InterPro" id="IPR045428">
    <property type="entry name" value="EACC1"/>
</dbReference>
<feature type="transmembrane region" description="Helical" evidence="2">
    <location>
        <begin position="57"/>
        <end position="77"/>
    </location>
</feature>
<dbReference type="RefSeq" id="WP_156206573.1">
    <property type="nucleotide sequence ID" value="NZ_WHPN01000300.1"/>
</dbReference>
<evidence type="ECO:0000256" key="2">
    <source>
        <dbReference type="SAM" id="Phobius"/>
    </source>
</evidence>
<proteinExistence type="predicted"/>
<name>A0ABQ7FIM3_9ACTN</name>
<feature type="compositionally biased region" description="Gly residues" evidence="1">
    <location>
        <begin position="127"/>
        <end position="148"/>
    </location>
</feature>
<feature type="region of interest" description="Disordered" evidence="1">
    <location>
        <begin position="117"/>
        <end position="159"/>
    </location>
</feature>
<feature type="compositionally biased region" description="Low complexity" evidence="1">
    <location>
        <begin position="149"/>
        <end position="159"/>
    </location>
</feature>
<dbReference type="EMBL" id="WHPN01000300">
    <property type="protein sequence ID" value="KAF4407803.1"/>
    <property type="molecule type" value="Genomic_DNA"/>
</dbReference>
<organism evidence="3 4">
    <name type="scientific">Streptomyces lycii</name>
    <dbReference type="NCBI Taxonomy" id="2654337"/>
    <lineage>
        <taxon>Bacteria</taxon>
        <taxon>Bacillati</taxon>
        <taxon>Actinomycetota</taxon>
        <taxon>Actinomycetes</taxon>
        <taxon>Kitasatosporales</taxon>
        <taxon>Streptomycetaceae</taxon>
        <taxon>Streptomyces</taxon>
    </lineage>
</organism>
<gene>
    <name evidence="3" type="ORF">GCU69_17650</name>
</gene>
<dbReference type="Pfam" id="PF19953">
    <property type="entry name" value="EACC1"/>
    <property type="match status" value="1"/>
</dbReference>
<accession>A0ABQ7FIM3</accession>
<keyword evidence="4" id="KW-1185">Reference proteome</keyword>
<reference evidence="3 4" key="1">
    <citation type="submission" date="2019-10" db="EMBL/GenBank/DDBJ databases">
        <title>Streptomyces tenebrisbrunneis sp.nov., an endogenous actinomycete isolated from of Lycium ruthenicum.</title>
        <authorList>
            <person name="Ma L."/>
        </authorList>
    </citation>
    <scope>NUCLEOTIDE SEQUENCE [LARGE SCALE GENOMIC DNA]</scope>
    <source>
        <strain evidence="3 4">TRM 66187</strain>
    </source>
</reference>
<keyword evidence="2" id="KW-1133">Transmembrane helix</keyword>
<keyword evidence="2" id="KW-0812">Transmembrane</keyword>
<evidence type="ECO:0000313" key="3">
    <source>
        <dbReference type="EMBL" id="KAF4407803.1"/>
    </source>
</evidence>